<organism evidence="1 2">
    <name type="scientific">Niallia circulans</name>
    <name type="common">Bacillus circulans</name>
    <dbReference type="NCBI Taxonomy" id="1397"/>
    <lineage>
        <taxon>Bacteria</taxon>
        <taxon>Bacillati</taxon>
        <taxon>Bacillota</taxon>
        <taxon>Bacilli</taxon>
        <taxon>Bacillales</taxon>
        <taxon>Bacillaceae</taxon>
        <taxon>Niallia</taxon>
    </lineage>
</organism>
<dbReference type="AlphaFoldDB" id="A0A553SNJ4"/>
<comment type="caution">
    <text evidence="1">The sequence shown here is derived from an EMBL/GenBank/DDBJ whole genome shotgun (WGS) entry which is preliminary data.</text>
</comment>
<sequence>MCFRSNIKGGETVAKIGSFGGITFEVSTKKVLTFDTFSRSGDARWSEHEVKGKPISEFIGPGQESASFSLTLSRSLGVDPTAAVEKLRSFRDSGKTGAFIIGTKSISKNYWYISSINEGEPLIDGKGRIISIKVDVSIKEYAKDIKAVSIQKPKPKPAKKKTAASTKKVYGTITIKVGMLNCRASRSLKGKILKVLRKGQKFKVYGVKTTDIPWYDLGGGKYCSAVSKYTSLKKG</sequence>
<dbReference type="Proteomes" id="UP000319837">
    <property type="component" value="Unassembled WGS sequence"/>
</dbReference>
<evidence type="ECO:0000313" key="2">
    <source>
        <dbReference type="Proteomes" id="UP000319837"/>
    </source>
</evidence>
<reference evidence="2" key="1">
    <citation type="submission" date="2018-10" db="EMBL/GenBank/DDBJ databases">
        <title>FDA dAtabase for Regulatory Grade micrObial Sequences (FDA-ARGOS): Supporting development and validation of Infectious Disease Dx tests.</title>
        <authorList>
            <person name="Minogue T."/>
            <person name="Wolcott M."/>
            <person name="Wasieloski L."/>
            <person name="Aguilar W."/>
            <person name="Moore D."/>
            <person name="Tallon L."/>
            <person name="Sadzewicz L."/>
            <person name="Sengamalay N."/>
            <person name="Ott S."/>
            <person name="Godinez A."/>
            <person name="Nagaraj S."/>
            <person name="Vavikolanu K."/>
            <person name="Vyas G."/>
            <person name="Nadendla S."/>
            <person name="George J."/>
            <person name="Sichtig H."/>
        </authorList>
    </citation>
    <scope>NUCLEOTIDE SEQUENCE [LARGE SCALE GENOMIC DNA]</scope>
    <source>
        <strain evidence="2">FDAARGOS_343</strain>
    </source>
</reference>
<dbReference type="EMBL" id="RIBP01000004">
    <property type="protein sequence ID" value="TRZ38526.1"/>
    <property type="molecule type" value="Genomic_DNA"/>
</dbReference>
<protein>
    <submittedName>
        <fullName evidence="1">Phage tail protein</fullName>
    </submittedName>
</protein>
<evidence type="ECO:0000313" key="1">
    <source>
        <dbReference type="EMBL" id="TRZ38526.1"/>
    </source>
</evidence>
<proteinExistence type="predicted"/>
<name>A0A553SNJ4_NIACI</name>
<accession>A0A553SNJ4</accession>
<dbReference type="InterPro" id="IPR009734">
    <property type="entry name" value="Myoviridae_GpU"/>
</dbReference>
<dbReference type="Pfam" id="PF06995">
    <property type="entry name" value="Phage_P2_GpU"/>
    <property type="match status" value="1"/>
</dbReference>
<gene>
    <name evidence="1" type="ORF">CEQ21_24380</name>
</gene>